<dbReference type="InterPro" id="IPR006522">
    <property type="entry name" value="Phage_virion_morphogenesis"/>
</dbReference>
<gene>
    <name evidence="2" type="ORF">BVZ99_01549</name>
</gene>
<evidence type="ECO:0000313" key="2">
    <source>
        <dbReference type="EMBL" id="PRM17698.1"/>
    </source>
</evidence>
<dbReference type="AlphaFoldDB" id="A0ABD6WUQ7"/>
<evidence type="ECO:0000313" key="3">
    <source>
        <dbReference type="Proteomes" id="UP000238866"/>
    </source>
</evidence>
<comment type="caution">
    <text evidence="2">The sequence shown here is derived from an EMBL/GenBank/DDBJ whole genome shotgun (WGS) entry which is preliminary data.</text>
</comment>
<protein>
    <submittedName>
        <fullName evidence="2">Phage virion morphogenesis family protein</fullName>
    </submittedName>
</protein>
<dbReference type="Pfam" id="PF05069">
    <property type="entry name" value="Phage_tail_S"/>
    <property type="match status" value="1"/>
</dbReference>
<reference evidence="2 3" key="1">
    <citation type="submission" date="2017-02" db="EMBL/GenBank/DDBJ databases">
        <title>Haemophilus influenzae in COPD genome sequencing project.</title>
        <authorList>
            <person name="Murphy T.F."/>
            <person name="Kong Y."/>
            <person name="Nadendla S."/>
            <person name="Tettelin H."/>
            <person name="Pettigrew M."/>
        </authorList>
    </citation>
    <scope>NUCLEOTIDE SEQUENCE [LARGE SCALE GENOMIC DNA]</scope>
    <source>
        <strain evidence="2 3">13P36H1</strain>
    </source>
</reference>
<dbReference type="RefSeq" id="WP_005661675.1">
    <property type="nucleotide sequence ID" value="NZ_CP089174.1"/>
</dbReference>
<evidence type="ECO:0000256" key="1">
    <source>
        <dbReference type="SAM" id="MobiDB-lite"/>
    </source>
</evidence>
<feature type="region of interest" description="Disordered" evidence="1">
    <location>
        <begin position="48"/>
        <end position="76"/>
    </location>
</feature>
<sequence length="153" mass="17458">MIKISLNDTQAVEKLHRIASQLKQPRKLYGVLGETLKKIHAERFKQEVDPEGNNWQSLSPKTLARKQKKGKSTKILRQDGYLSDKTAYNYNDKNVEFGSDAKYARLHQFGGKAGRGGKVTIPKRPWLGVSEQDEQKLLRKATALLQRQIDQNL</sequence>
<dbReference type="NCBIfam" id="TIGR01635">
    <property type="entry name" value="tail_comp_S"/>
    <property type="match status" value="1"/>
</dbReference>
<organism evidence="2 3">
    <name type="scientific">Haemophilus influenzae</name>
    <dbReference type="NCBI Taxonomy" id="727"/>
    <lineage>
        <taxon>Bacteria</taxon>
        <taxon>Pseudomonadati</taxon>
        <taxon>Pseudomonadota</taxon>
        <taxon>Gammaproteobacteria</taxon>
        <taxon>Pasteurellales</taxon>
        <taxon>Pasteurellaceae</taxon>
        <taxon>Haemophilus</taxon>
    </lineage>
</organism>
<name>A0ABD6WUQ7_HAEIF</name>
<dbReference type="Proteomes" id="UP000238866">
    <property type="component" value="Unassembled WGS sequence"/>
</dbReference>
<feature type="compositionally biased region" description="Basic residues" evidence="1">
    <location>
        <begin position="63"/>
        <end position="74"/>
    </location>
</feature>
<proteinExistence type="predicted"/>
<dbReference type="EMBL" id="MZLD01000067">
    <property type="protein sequence ID" value="PRM17698.1"/>
    <property type="molecule type" value="Genomic_DNA"/>
</dbReference>
<accession>A0ABD6WUQ7</accession>